<sequence length="256" mass="28992">MQKLLLLLLILLSLHTQAAEPVTVWAYQPSPPFASGQSPGLSETLVQLLNEHPTNQGRYEFRLTQLPRKRLDARLAANEPGILLWATPEFFPERLTARASWTRPLLCDIQDFVSRRAAPVDYDGPRSLHGLRLGGILGHRYRTLQADIDKGLIRREDVHTDLQNLNKLLSGRIDVALIPRSSRLFYSLTEVPEAQLHVSPSPLYVFDRHVLLTASLPAATTQYIQQLVADLPHSARWQTLLRRYGLQQMNAPCPNF</sequence>
<dbReference type="SUPFAM" id="SSF53850">
    <property type="entry name" value="Periplasmic binding protein-like II"/>
    <property type="match status" value="1"/>
</dbReference>
<gene>
    <name evidence="2" type="ORF">G7024_08035</name>
</gene>
<dbReference type="RefSeq" id="WP_181120287.1">
    <property type="nucleotide sequence ID" value="NZ_JAAMRD010000005.1"/>
</dbReference>
<dbReference type="Proteomes" id="UP001138621">
    <property type="component" value="Unassembled WGS sequence"/>
</dbReference>
<dbReference type="EMBL" id="JAAMRD010000005">
    <property type="protein sequence ID" value="MBA1304356.1"/>
    <property type="molecule type" value="Genomic_DNA"/>
</dbReference>
<feature type="signal peptide" evidence="1">
    <location>
        <begin position="1"/>
        <end position="18"/>
    </location>
</feature>
<evidence type="ECO:0000256" key="1">
    <source>
        <dbReference type="SAM" id="SignalP"/>
    </source>
</evidence>
<accession>A0AA40RQW8</accession>
<proteinExistence type="predicted"/>
<comment type="caution">
    <text evidence="2">The sequence shown here is derived from an EMBL/GenBank/DDBJ whole genome shotgun (WGS) entry which is preliminary data.</text>
</comment>
<feature type="chain" id="PRO_5041361185" evidence="1">
    <location>
        <begin position="19"/>
        <end position="256"/>
    </location>
</feature>
<protein>
    <submittedName>
        <fullName evidence="2">PAAT family amino acid ABC transporter substrate-binding protein</fullName>
    </submittedName>
</protein>
<reference evidence="2" key="1">
    <citation type="submission" date="2020-02" db="EMBL/GenBank/DDBJ databases">
        <title>Synteny-based analysis reveals conserved mechanism for high triclosan tolerance in Pseudomonas, as well as instances of horizontal transfer.</title>
        <authorList>
            <person name="Mcfarland A.G."/>
            <person name="Bertucci H.K."/>
            <person name="Litmann E."/>
            <person name="Shen J."/>
            <person name="Huttenhower C."/>
            <person name="Hartmann E.M."/>
        </authorList>
    </citation>
    <scope>NUCLEOTIDE SEQUENCE</scope>
    <source>
        <strain evidence="2">109A1</strain>
    </source>
</reference>
<evidence type="ECO:0000313" key="2">
    <source>
        <dbReference type="EMBL" id="MBA1304356.1"/>
    </source>
</evidence>
<evidence type="ECO:0000313" key="3">
    <source>
        <dbReference type="Proteomes" id="UP001138621"/>
    </source>
</evidence>
<dbReference type="AlphaFoldDB" id="A0AA40RQW8"/>
<organism evidence="2 3">
    <name type="scientific">Stutzerimonas stutzeri</name>
    <name type="common">Pseudomonas stutzeri</name>
    <dbReference type="NCBI Taxonomy" id="316"/>
    <lineage>
        <taxon>Bacteria</taxon>
        <taxon>Pseudomonadati</taxon>
        <taxon>Pseudomonadota</taxon>
        <taxon>Gammaproteobacteria</taxon>
        <taxon>Pseudomonadales</taxon>
        <taxon>Pseudomonadaceae</taxon>
        <taxon>Stutzerimonas</taxon>
    </lineage>
</organism>
<keyword evidence="1" id="KW-0732">Signal</keyword>
<name>A0AA40RQW8_STUST</name>